<name>A0A0C9VAZ6_SPHS4</name>
<dbReference type="EMBL" id="KN837197">
    <property type="protein sequence ID" value="KIJ34670.1"/>
    <property type="molecule type" value="Genomic_DNA"/>
</dbReference>
<gene>
    <name evidence="1" type="ORF">M422DRAFT_35008</name>
</gene>
<dbReference type="AlphaFoldDB" id="A0A0C9VAZ6"/>
<keyword evidence="2" id="KW-1185">Reference proteome</keyword>
<dbReference type="Proteomes" id="UP000054279">
    <property type="component" value="Unassembled WGS sequence"/>
</dbReference>
<evidence type="ECO:0000313" key="2">
    <source>
        <dbReference type="Proteomes" id="UP000054279"/>
    </source>
</evidence>
<protein>
    <submittedName>
        <fullName evidence="1">Uncharacterized protein</fullName>
    </submittedName>
</protein>
<proteinExistence type="predicted"/>
<accession>A0A0C9VAZ6</accession>
<dbReference type="HOGENOM" id="CLU_2777550_0_0_1"/>
<organism evidence="1 2">
    <name type="scientific">Sphaerobolus stellatus (strain SS14)</name>
    <dbReference type="NCBI Taxonomy" id="990650"/>
    <lineage>
        <taxon>Eukaryota</taxon>
        <taxon>Fungi</taxon>
        <taxon>Dikarya</taxon>
        <taxon>Basidiomycota</taxon>
        <taxon>Agaricomycotina</taxon>
        <taxon>Agaricomycetes</taxon>
        <taxon>Phallomycetidae</taxon>
        <taxon>Geastrales</taxon>
        <taxon>Sphaerobolaceae</taxon>
        <taxon>Sphaerobolus</taxon>
    </lineage>
</organism>
<evidence type="ECO:0000313" key="1">
    <source>
        <dbReference type="EMBL" id="KIJ34670.1"/>
    </source>
</evidence>
<sequence>MSMHTLQVLAHPMLAPAAPTINLRRQTHRRLASNPQSTLKLPPKTARHPLILSLSMLASSIDIDHHSIV</sequence>
<reference evidence="1 2" key="1">
    <citation type="submission" date="2014-06" db="EMBL/GenBank/DDBJ databases">
        <title>Evolutionary Origins and Diversification of the Mycorrhizal Mutualists.</title>
        <authorList>
            <consortium name="DOE Joint Genome Institute"/>
            <consortium name="Mycorrhizal Genomics Consortium"/>
            <person name="Kohler A."/>
            <person name="Kuo A."/>
            <person name="Nagy L.G."/>
            <person name="Floudas D."/>
            <person name="Copeland A."/>
            <person name="Barry K.W."/>
            <person name="Cichocki N."/>
            <person name="Veneault-Fourrey C."/>
            <person name="LaButti K."/>
            <person name="Lindquist E.A."/>
            <person name="Lipzen A."/>
            <person name="Lundell T."/>
            <person name="Morin E."/>
            <person name="Murat C."/>
            <person name="Riley R."/>
            <person name="Ohm R."/>
            <person name="Sun H."/>
            <person name="Tunlid A."/>
            <person name="Henrissat B."/>
            <person name="Grigoriev I.V."/>
            <person name="Hibbett D.S."/>
            <person name="Martin F."/>
        </authorList>
    </citation>
    <scope>NUCLEOTIDE SEQUENCE [LARGE SCALE GENOMIC DNA]</scope>
    <source>
        <strain evidence="1 2">SS14</strain>
    </source>
</reference>